<reference evidence="12" key="1">
    <citation type="submission" date="2015-07" db="EMBL/GenBank/DDBJ databases">
        <authorList>
            <person name="Rodrigo-Torres Lidia"/>
            <person name="Arahal R.David."/>
        </authorList>
    </citation>
    <scope>NUCLEOTIDE SEQUENCE [LARGE SCALE GENOMIC DNA]</scope>
    <source>
        <strain evidence="12">CECT 5096</strain>
    </source>
</reference>
<dbReference type="GO" id="GO:0022857">
    <property type="term" value="F:transmembrane transporter activity"/>
    <property type="evidence" value="ECO:0007669"/>
    <property type="project" value="InterPro"/>
</dbReference>
<evidence type="ECO:0000259" key="10">
    <source>
        <dbReference type="PROSITE" id="PS50928"/>
    </source>
</evidence>
<dbReference type="PANTHER" id="PTHR30614">
    <property type="entry name" value="MEMBRANE COMPONENT OF AMINO ACID ABC TRANSPORTER"/>
    <property type="match status" value="1"/>
</dbReference>
<keyword evidence="6 9" id="KW-0812">Transmembrane</keyword>
<dbReference type="EMBL" id="CXWC01000011">
    <property type="protein sequence ID" value="CTQ73098.1"/>
    <property type="molecule type" value="Genomic_DNA"/>
</dbReference>
<dbReference type="PANTHER" id="PTHR30614:SF10">
    <property type="entry name" value="ARGININE ABC TRANSPORTER PERMEASE PROTEIN ARTM"/>
    <property type="match status" value="1"/>
</dbReference>
<dbReference type="InterPro" id="IPR000515">
    <property type="entry name" value="MetI-like"/>
</dbReference>
<feature type="transmembrane region" description="Helical" evidence="9">
    <location>
        <begin position="20"/>
        <end position="41"/>
    </location>
</feature>
<feature type="domain" description="ABC transmembrane type-1" evidence="10">
    <location>
        <begin position="17"/>
        <end position="214"/>
    </location>
</feature>
<dbReference type="Proteomes" id="UP000049983">
    <property type="component" value="Unassembled WGS sequence"/>
</dbReference>
<comment type="subcellular location">
    <subcellularLocation>
        <location evidence="1">Cell inner membrane</location>
        <topology evidence="1">Multi-pass membrane protein</topology>
    </subcellularLocation>
    <subcellularLocation>
        <location evidence="9">Cell membrane</location>
        <topology evidence="9">Multi-pass membrane protein</topology>
    </subcellularLocation>
</comment>
<evidence type="ECO:0000313" key="12">
    <source>
        <dbReference type="Proteomes" id="UP000049983"/>
    </source>
</evidence>
<dbReference type="PROSITE" id="PS50928">
    <property type="entry name" value="ABC_TM1"/>
    <property type="match status" value="1"/>
</dbReference>
<evidence type="ECO:0000256" key="4">
    <source>
        <dbReference type="ARBA" id="ARBA00022475"/>
    </source>
</evidence>
<keyword evidence="8 9" id="KW-0472">Membrane</keyword>
<dbReference type="SUPFAM" id="SSF161098">
    <property type="entry name" value="MetI-like"/>
    <property type="match status" value="1"/>
</dbReference>
<dbReference type="RefSeq" id="WP_055111448.1">
    <property type="nucleotide sequence ID" value="NZ_CANMGD010000001.1"/>
</dbReference>
<evidence type="ECO:0000256" key="6">
    <source>
        <dbReference type="ARBA" id="ARBA00022692"/>
    </source>
</evidence>
<dbReference type="STRING" id="311410.LA5095_00387"/>
<dbReference type="GO" id="GO:0006865">
    <property type="term" value="P:amino acid transport"/>
    <property type="evidence" value="ECO:0007669"/>
    <property type="project" value="TreeGrafter"/>
</dbReference>
<dbReference type="NCBIfam" id="TIGR01726">
    <property type="entry name" value="HEQRo_perm_3TM"/>
    <property type="match status" value="1"/>
</dbReference>
<evidence type="ECO:0000313" key="11">
    <source>
        <dbReference type="EMBL" id="CTQ73098.1"/>
    </source>
</evidence>
<gene>
    <name evidence="11" type="primary">occM_1</name>
    <name evidence="11" type="ORF">LA5096_03527</name>
</gene>
<evidence type="ECO:0000256" key="7">
    <source>
        <dbReference type="ARBA" id="ARBA00022989"/>
    </source>
</evidence>
<accession>A0A0M7ADD1</accession>
<keyword evidence="12" id="KW-1185">Reference proteome</keyword>
<keyword evidence="3 9" id="KW-0813">Transport</keyword>
<evidence type="ECO:0000256" key="9">
    <source>
        <dbReference type="RuleBase" id="RU363032"/>
    </source>
</evidence>
<dbReference type="CDD" id="cd06261">
    <property type="entry name" value="TM_PBP2"/>
    <property type="match status" value="1"/>
</dbReference>
<protein>
    <submittedName>
        <fullName evidence="11">Octopine transport system permease protein OccM</fullName>
    </submittedName>
</protein>
<keyword evidence="5" id="KW-0997">Cell inner membrane</keyword>
<proteinExistence type="inferred from homology"/>
<keyword evidence="4" id="KW-1003">Cell membrane</keyword>
<keyword evidence="7 9" id="KW-1133">Transmembrane helix</keyword>
<evidence type="ECO:0000256" key="8">
    <source>
        <dbReference type="ARBA" id="ARBA00023136"/>
    </source>
</evidence>
<feature type="transmembrane region" description="Helical" evidence="9">
    <location>
        <begin position="53"/>
        <end position="74"/>
    </location>
</feature>
<organism evidence="11 12">
    <name type="scientific">Roseibium album</name>
    <dbReference type="NCBI Taxonomy" id="311410"/>
    <lineage>
        <taxon>Bacteria</taxon>
        <taxon>Pseudomonadati</taxon>
        <taxon>Pseudomonadota</taxon>
        <taxon>Alphaproteobacteria</taxon>
        <taxon>Hyphomicrobiales</taxon>
        <taxon>Stappiaceae</taxon>
        <taxon>Roseibium</taxon>
    </lineage>
</organism>
<dbReference type="Pfam" id="PF00528">
    <property type="entry name" value="BPD_transp_1"/>
    <property type="match status" value="1"/>
</dbReference>
<evidence type="ECO:0000256" key="5">
    <source>
        <dbReference type="ARBA" id="ARBA00022519"/>
    </source>
</evidence>
<feature type="transmembrane region" description="Helical" evidence="9">
    <location>
        <begin position="196"/>
        <end position="217"/>
    </location>
</feature>
<name>A0A0M7ADD1_9HYPH</name>
<dbReference type="InterPro" id="IPR010065">
    <property type="entry name" value="AA_ABC_transptr_permease_3TM"/>
</dbReference>
<evidence type="ECO:0000256" key="3">
    <source>
        <dbReference type="ARBA" id="ARBA00022448"/>
    </source>
</evidence>
<evidence type="ECO:0000256" key="1">
    <source>
        <dbReference type="ARBA" id="ARBA00004429"/>
    </source>
</evidence>
<dbReference type="InterPro" id="IPR043429">
    <property type="entry name" value="ArtM/GltK/GlnP/TcyL/YhdX-like"/>
</dbReference>
<dbReference type="GeneID" id="97670867"/>
<evidence type="ECO:0000256" key="2">
    <source>
        <dbReference type="ARBA" id="ARBA00010072"/>
    </source>
</evidence>
<comment type="similarity">
    <text evidence="2">Belongs to the binding-protein-dependent transport system permease family. HisMQ subfamily.</text>
</comment>
<dbReference type="InterPro" id="IPR035906">
    <property type="entry name" value="MetI-like_sf"/>
</dbReference>
<sequence>MNWDLLLSFVPQLVAGLPVTLSILVCSLAIGLVLGALLCWARMRRAPVIAQAADFYVLFFRGTPLLVQLFAIYYGLGQFEVVRDSFAWPLLREAWFCAVLALGLNSAAFTSEIMRGGIIGVERGQIEAAEAYGFSRLQIARLVLGPQAVRFALPSYSNETILMLKGTALASTISIMDLTGIARKLSALHFAPFESFIAAGGIYLVLAMVLTLSYSAIEKRLAWERERKTNVSPV</sequence>
<dbReference type="OrthoDB" id="9808674at2"/>
<dbReference type="GO" id="GO:0043190">
    <property type="term" value="C:ATP-binding cassette (ABC) transporter complex"/>
    <property type="evidence" value="ECO:0007669"/>
    <property type="project" value="InterPro"/>
</dbReference>
<dbReference type="Gene3D" id="1.10.3720.10">
    <property type="entry name" value="MetI-like"/>
    <property type="match status" value="1"/>
</dbReference>
<dbReference type="AlphaFoldDB" id="A0A0M7ADD1"/>